<protein>
    <submittedName>
        <fullName evidence="1">Uncharacterized protein</fullName>
    </submittedName>
</protein>
<organism evidence="1 2">
    <name type="scientific">Phytophthora infestans</name>
    <name type="common">Potato late blight agent</name>
    <name type="synonym">Botrytis infestans</name>
    <dbReference type="NCBI Taxonomy" id="4787"/>
    <lineage>
        <taxon>Eukaryota</taxon>
        <taxon>Sar</taxon>
        <taxon>Stramenopiles</taxon>
        <taxon>Oomycota</taxon>
        <taxon>Peronosporomycetes</taxon>
        <taxon>Peronosporales</taxon>
        <taxon>Peronosporaceae</taxon>
        <taxon>Phytophthora</taxon>
    </lineage>
</organism>
<evidence type="ECO:0000313" key="1">
    <source>
        <dbReference type="EMBL" id="KAF4031239.1"/>
    </source>
</evidence>
<dbReference type="AlphaFoldDB" id="A0A833SI03"/>
<reference evidence="1" key="1">
    <citation type="submission" date="2020-04" db="EMBL/GenBank/DDBJ databases">
        <title>Hybrid Assembly of Korean Phytophthora infestans isolates.</title>
        <authorList>
            <person name="Prokchorchik M."/>
            <person name="Lee Y."/>
            <person name="Seo J."/>
            <person name="Cho J.-H."/>
            <person name="Park Y.-E."/>
            <person name="Jang D.-C."/>
            <person name="Im J.-S."/>
            <person name="Choi J.-G."/>
            <person name="Park H.-J."/>
            <person name="Lee G.-B."/>
            <person name="Lee Y.-G."/>
            <person name="Hong S.-Y."/>
            <person name="Cho K."/>
            <person name="Sohn K.H."/>
        </authorList>
    </citation>
    <scope>NUCLEOTIDE SEQUENCE</scope>
    <source>
        <strain evidence="1">KR_1_A1</strain>
    </source>
</reference>
<evidence type="ECO:0000313" key="2">
    <source>
        <dbReference type="Proteomes" id="UP000602510"/>
    </source>
</evidence>
<comment type="caution">
    <text evidence="1">The sequence shown here is derived from an EMBL/GenBank/DDBJ whole genome shotgun (WGS) entry which is preliminary data.</text>
</comment>
<gene>
    <name evidence="1" type="ORF">GN244_ATG16926</name>
</gene>
<name>A0A833SI03_PHYIN</name>
<sequence length="65" mass="7381">MHFLLRRTELVVDIIHIDGYAQLSAWNIAPDYCTVLSTQETHTIQEVLDGIKIKKNSSPIYPGQV</sequence>
<dbReference type="Proteomes" id="UP000602510">
    <property type="component" value="Unassembled WGS sequence"/>
</dbReference>
<keyword evidence="2" id="KW-1185">Reference proteome</keyword>
<proteinExistence type="predicted"/>
<dbReference type="EMBL" id="WSZM01000596">
    <property type="protein sequence ID" value="KAF4031239.1"/>
    <property type="molecule type" value="Genomic_DNA"/>
</dbReference>
<accession>A0A833SI03</accession>